<gene>
    <name evidence="2" type="primary">LOC108820900</name>
</gene>
<protein>
    <submittedName>
        <fullName evidence="2">Uncharacterized protein LOC108820900</fullName>
    </submittedName>
</protein>
<reference evidence="1" key="1">
    <citation type="journal article" date="2019" name="Database">
        <title>The radish genome database (RadishGD): an integrated information resource for radish genomics.</title>
        <authorList>
            <person name="Yu H.J."/>
            <person name="Baek S."/>
            <person name="Lee Y.J."/>
            <person name="Cho A."/>
            <person name="Mun J.H."/>
        </authorList>
    </citation>
    <scope>NUCLEOTIDE SEQUENCE [LARGE SCALE GENOMIC DNA]</scope>
    <source>
        <strain evidence="1">cv. WK10039</strain>
    </source>
</reference>
<reference evidence="2" key="2">
    <citation type="submission" date="2025-08" db="UniProtKB">
        <authorList>
            <consortium name="RefSeq"/>
        </authorList>
    </citation>
    <scope>IDENTIFICATION</scope>
    <source>
        <tissue evidence="2">Leaf</tissue>
    </source>
</reference>
<keyword evidence="1" id="KW-1185">Reference proteome</keyword>
<dbReference type="KEGG" id="rsz:108820900"/>
<dbReference type="GeneID" id="108820900"/>
<evidence type="ECO:0000313" key="2">
    <source>
        <dbReference type="RefSeq" id="XP_056849323.1"/>
    </source>
</evidence>
<sequence>MNLDISSLYKINFFVLFTVQEFYINCSSLFRSRLLLFVKVLREVTKMADRKQVEDVKPTVDTATQSRVLGQHGNEPRDAMAQFRATKDPDVKKLDNDQLALLLQRTNEARAAIAAELNRRLNN</sequence>
<name>A0A9W3CCW2_RAPSA</name>
<evidence type="ECO:0000313" key="1">
    <source>
        <dbReference type="Proteomes" id="UP000504610"/>
    </source>
</evidence>
<dbReference type="RefSeq" id="XP_056849323.1">
    <property type="nucleotide sequence ID" value="XM_056993343.1"/>
</dbReference>
<proteinExistence type="predicted"/>
<dbReference type="Proteomes" id="UP000504610">
    <property type="component" value="Chromosome 8"/>
</dbReference>
<organism evidence="1 2">
    <name type="scientific">Raphanus sativus</name>
    <name type="common">Radish</name>
    <name type="synonym">Raphanus raphanistrum var. sativus</name>
    <dbReference type="NCBI Taxonomy" id="3726"/>
    <lineage>
        <taxon>Eukaryota</taxon>
        <taxon>Viridiplantae</taxon>
        <taxon>Streptophyta</taxon>
        <taxon>Embryophyta</taxon>
        <taxon>Tracheophyta</taxon>
        <taxon>Spermatophyta</taxon>
        <taxon>Magnoliopsida</taxon>
        <taxon>eudicotyledons</taxon>
        <taxon>Gunneridae</taxon>
        <taxon>Pentapetalae</taxon>
        <taxon>rosids</taxon>
        <taxon>malvids</taxon>
        <taxon>Brassicales</taxon>
        <taxon>Brassicaceae</taxon>
        <taxon>Brassiceae</taxon>
        <taxon>Raphanus</taxon>
    </lineage>
</organism>
<accession>A0A9W3CCW2</accession>
<dbReference type="AlphaFoldDB" id="A0A9W3CCW2"/>